<dbReference type="InterPro" id="IPR000210">
    <property type="entry name" value="BTB/POZ_dom"/>
</dbReference>
<evidence type="ECO:0000256" key="1">
    <source>
        <dbReference type="SAM" id="MobiDB-lite"/>
    </source>
</evidence>
<dbReference type="Proteomes" id="UP000736335">
    <property type="component" value="Unassembled WGS sequence"/>
</dbReference>
<feature type="compositionally biased region" description="Basic and acidic residues" evidence="1">
    <location>
        <begin position="237"/>
        <end position="250"/>
    </location>
</feature>
<comment type="caution">
    <text evidence="3">The sequence shown here is derived from an EMBL/GenBank/DDBJ whole genome shotgun (WGS) entry which is preliminary data.</text>
</comment>
<feature type="domain" description="BTB" evidence="2">
    <location>
        <begin position="361"/>
        <end position="425"/>
    </location>
</feature>
<organism evidence="3 4">
    <name type="scientific">Thelephora terrestris</name>
    <dbReference type="NCBI Taxonomy" id="56493"/>
    <lineage>
        <taxon>Eukaryota</taxon>
        <taxon>Fungi</taxon>
        <taxon>Dikarya</taxon>
        <taxon>Basidiomycota</taxon>
        <taxon>Agaricomycotina</taxon>
        <taxon>Agaricomycetes</taxon>
        <taxon>Thelephorales</taxon>
        <taxon>Thelephoraceae</taxon>
        <taxon>Thelephora</taxon>
    </lineage>
</organism>
<dbReference type="AlphaFoldDB" id="A0A9P6HBM8"/>
<evidence type="ECO:0000313" key="4">
    <source>
        <dbReference type="Proteomes" id="UP000736335"/>
    </source>
</evidence>
<dbReference type="Gene3D" id="3.30.710.10">
    <property type="entry name" value="Potassium Channel Kv1.1, Chain A"/>
    <property type="match status" value="1"/>
</dbReference>
<name>A0A9P6HBM8_9AGAM</name>
<evidence type="ECO:0000313" key="3">
    <source>
        <dbReference type="EMBL" id="KAF9783250.1"/>
    </source>
</evidence>
<feature type="region of interest" description="Disordered" evidence="1">
    <location>
        <begin position="237"/>
        <end position="260"/>
    </location>
</feature>
<dbReference type="OrthoDB" id="3218112at2759"/>
<keyword evidence="4" id="KW-1185">Reference proteome</keyword>
<dbReference type="CDD" id="cd18186">
    <property type="entry name" value="BTB_POZ_ZBTB_KLHL-like"/>
    <property type="match status" value="1"/>
</dbReference>
<evidence type="ECO:0000259" key="2">
    <source>
        <dbReference type="PROSITE" id="PS50097"/>
    </source>
</evidence>
<gene>
    <name evidence="3" type="ORF">BJ322DRAFT_1110132</name>
</gene>
<dbReference type="InterPro" id="IPR011333">
    <property type="entry name" value="SKP1/BTB/POZ_sf"/>
</dbReference>
<reference evidence="3" key="2">
    <citation type="submission" date="2020-11" db="EMBL/GenBank/DDBJ databases">
        <authorList>
            <consortium name="DOE Joint Genome Institute"/>
            <person name="Kuo A."/>
            <person name="Miyauchi S."/>
            <person name="Kiss E."/>
            <person name="Drula E."/>
            <person name="Kohler A."/>
            <person name="Sanchez-Garcia M."/>
            <person name="Andreopoulos B."/>
            <person name="Barry K.W."/>
            <person name="Bonito G."/>
            <person name="Buee M."/>
            <person name="Carver A."/>
            <person name="Chen C."/>
            <person name="Cichocki N."/>
            <person name="Clum A."/>
            <person name="Culley D."/>
            <person name="Crous P.W."/>
            <person name="Fauchery L."/>
            <person name="Girlanda M."/>
            <person name="Hayes R."/>
            <person name="Keri Z."/>
            <person name="Labutti K."/>
            <person name="Lipzen A."/>
            <person name="Lombard V."/>
            <person name="Magnuson J."/>
            <person name="Maillard F."/>
            <person name="Morin E."/>
            <person name="Murat C."/>
            <person name="Nolan M."/>
            <person name="Ohm R."/>
            <person name="Pangilinan J."/>
            <person name="Pereira M."/>
            <person name="Perotto S."/>
            <person name="Peter M."/>
            <person name="Riley R."/>
            <person name="Sitrit Y."/>
            <person name="Stielow B."/>
            <person name="Szollosi G."/>
            <person name="Zifcakova L."/>
            <person name="Stursova M."/>
            <person name="Spatafora J.W."/>
            <person name="Tedersoo L."/>
            <person name="Vaario L.-M."/>
            <person name="Yamada A."/>
            <person name="Yan M."/>
            <person name="Wang P."/>
            <person name="Xu J."/>
            <person name="Bruns T."/>
            <person name="Baldrian P."/>
            <person name="Vilgalys R."/>
            <person name="Henrissat B."/>
            <person name="Grigoriev I.V."/>
            <person name="Hibbett D."/>
            <person name="Nagy L.G."/>
            <person name="Martin F.M."/>
        </authorList>
    </citation>
    <scope>NUCLEOTIDE SEQUENCE</scope>
    <source>
        <strain evidence="3">UH-Tt-Lm1</strain>
    </source>
</reference>
<sequence>MSGYHERKGPICSKIRSLLISLANKPSTYDEITPKIKYWIEYVLREGFATVDELVEGVSEVAWFGGRSFASVGRFFKEFHDAPHRSEDARSFVAQLCPYVLRRFAIASVEDLRMDWSPKYFLITSNGANGFIGAASFVGSLIERDLLAHELAREHLIKPLTNHQYAVGDEQSPETVRANAIYQLFIAAGNTLLRGLLEPEDVQVCFEILEPRRGWIEGFESAKLQEFREIHAAWMQQKDEEGQKNARESEECQGGAEDTDAEVSAEAETPVAFVPQNLPAATIDIEIPPSISQNIEPSVFDDDDVDSLPEPFISVATGATSSPTLSISTISDFTPTELGDDIEHAEEQAAARHNALHFEDGNVEIVCGDTVFRVHSSILSFSSTKLRDILSQSTLLHAPTPGECPRVTIPDSAEDFGILLKMIYTPGFPPRHEAPEFTVFASLLRMTTKYGFSSVRDQLVKDIRGAYPTKWEDFQGAKVLGEDFFRSPNPHPNAVLNLFEAQNVKFAIPFAAYRASIGGFSALMSDKPGTVLPRRTLATTIYGIHVLQSSASDAARMAVYGGCLRVCPDKACSLSVQINNVEERVVATEKIYSAVIGQREGGPLSSPSLEHLLCAKCVKPVEVSHATWRSAVWEKLAPAFNISRSWDDL</sequence>
<protein>
    <recommendedName>
        <fullName evidence="2">BTB domain-containing protein</fullName>
    </recommendedName>
</protein>
<dbReference type="SUPFAM" id="SSF54695">
    <property type="entry name" value="POZ domain"/>
    <property type="match status" value="1"/>
</dbReference>
<accession>A0A9P6HBM8</accession>
<dbReference type="EMBL" id="WIUZ02000010">
    <property type="protein sequence ID" value="KAF9783250.1"/>
    <property type="molecule type" value="Genomic_DNA"/>
</dbReference>
<dbReference type="PROSITE" id="PS50097">
    <property type="entry name" value="BTB"/>
    <property type="match status" value="1"/>
</dbReference>
<dbReference type="Pfam" id="PF00651">
    <property type="entry name" value="BTB"/>
    <property type="match status" value="1"/>
</dbReference>
<reference evidence="3" key="1">
    <citation type="journal article" date="2020" name="Nat. Commun.">
        <title>Large-scale genome sequencing of mycorrhizal fungi provides insights into the early evolution of symbiotic traits.</title>
        <authorList>
            <person name="Miyauchi S."/>
            <person name="Kiss E."/>
            <person name="Kuo A."/>
            <person name="Drula E."/>
            <person name="Kohler A."/>
            <person name="Sanchez-Garcia M."/>
            <person name="Morin E."/>
            <person name="Andreopoulos B."/>
            <person name="Barry K.W."/>
            <person name="Bonito G."/>
            <person name="Buee M."/>
            <person name="Carver A."/>
            <person name="Chen C."/>
            <person name="Cichocki N."/>
            <person name="Clum A."/>
            <person name="Culley D."/>
            <person name="Crous P.W."/>
            <person name="Fauchery L."/>
            <person name="Girlanda M."/>
            <person name="Hayes R.D."/>
            <person name="Keri Z."/>
            <person name="LaButti K."/>
            <person name="Lipzen A."/>
            <person name="Lombard V."/>
            <person name="Magnuson J."/>
            <person name="Maillard F."/>
            <person name="Murat C."/>
            <person name="Nolan M."/>
            <person name="Ohm R.A."/>
            <person name="Pangilinan J."/>
            <person name="Pereira M.F."/>
            <person name="Perotto S."/>
            <person name="Peter M."/>
            <person name="Pfister S."/>
            <person name="Riley R."/>
            <person name="Sitrit Y."/>
            <person name="Stielow J.B."/>
            <person name="Szollosi G."/>
            <person name="Zifcakova L."/>
            <person name="Stursova M."/>
            <person name="Spatafora J.W."/>
            <person name="Tedersoo L."/>
            <person name="Vaario L.M."/>
            <person name="Yamada A."/>
            <person name="Yan M."/>
            <person name="Wang P."/>
            <person name="Xu J."/>
            <person name="Bruns T."/>
            <person name="Baldrian P."/>
            <person name="Vilgalys R."/>
            <person name="Dunand C."/>
            <person name="Henrissat B."/>
            <person name="Grigoriev I.V."/>
            <person name="Hibbett D."/>
            <person name="Nagy L.G."/>
            <person name="Martin F.M."/>
        </authorList>
    </citation>
    <scope>NUCLEOTIDE SEQUENCE</scope>
    <source>
        <strain evidence="3">UH-Tt-Lm1</strain>
    </source>
</reference>
<dbReference type="SMART" id="SM00225">
    <property type="entry name" value="BTB"/>
    <property type="match status" value="1"/>
</dbReference>
<proteinExistence type="predicted"/>